<dbReference type="AlphaFoldDB" id="A0A4Y2UJ28"/>
<sequence>MKYKEFWRDALTIHCSEVSEVVESVCLTGTHAIQDKNLGPHGTATMEPNKEGQLLALGHPQPQYLPCMLTRDLYARSHFRNVYHP</sequence>
<dbReference type="Proteomes" id="UP000499080">
    <property type="component" value="Unassembled WGS sequence"/>
</dbReference>
<protein>
    <submittedName>
        <fullName evidence="1">Uncharacterized protein</fullName>
    </submittedName>
</protein>
<keyword evidence="2" id="KW-1185">Reference proteome</keyword>
<proteinExistence type="predicted"/>
<comment type="caution">
    <text evidence="1">The sequence shown here is derived from an EMBL/GenBank/DDBJ whole genome shotgun (WGS) entry which is preliminary data.</text>
</comment>
<reference evidence="1 2" key="1">
    <citation type="journal article" date="2019" name="Sci. Rep.">
        <title>Orb-weaving spider Araneus ventricosus genome elucidates the spidroin gene catalogue.</title>
        <authorList>
            <person name="Kono N."/>
            <person name="Nakamura H."/>
            <person name="Ohtoshi R."/>
            <person name="Moran D.A.P."/>
            <person name="Shinohara A."/>
            <person name="Yoshida Y."/>
            <person name="Fujiwara M."/>
            <person name="Mori M."/>
            <person name="Tomita M."/>
            <person name="Arakawa K."/>
        </authorList>
    </citation>
    <scope>NUCLEOTIDE SEQUENCE [LARGE SCALE GENOMIC DNA]</scope>
</reference>
<dbReference type="EMBL" id="BGPR01036364">
    <property type="protein sequence ID" value="GBO11557.1"/>
    <property type="molecule type" value="Genomic_DNA"/>
</dbReference>
<name>A0A4Y2UJ28_ARAVE</name>
<evidence type="ECO:0000313" key="2">
    <source>
        <dbReference type="Proteomes" id="UP000499080"/>
    </source>
</evidence>
<organism evidence="1 2">
    <name type="scientific">Araneus ventricosus</name>
    <name type="common">Orbweaver spider</name>
    <name type="synonym">Epeira ventricosa</name>
    <dbReference type="NCBI Taxonomy" id="182803"/>
    <lineage>
        <taxon>Eukaryota</taxon>
        <taxon>Metazoa</taxon>
        <taxon>Ecdysozoa</taxon>
        <taxon>Arthropoda</taxon>
        <taxon>Chelicerata</taxon>
        <taxon>Arachnida</taxon>
        <taxon>Araneae</taxon>
        <taxon>Araneomorphae</taxon>
        <taxon>Entelegynae</taxon>
        <taxon>Araneoidea</taxon>
        <taxon>Araneidae</taxon>
        <taxon>Araneus</taxon>
    </lineage>
</organism>
<accession>A0A4Y2UJ28</accession>
<evidence type="ECO:0000313" key="1">
    <source>
        <dbReference type="EMBL" id="GBO11557.1"/>
    </source>
</evidence>
<gene>
    <name evidence="1" type="ORF">AVEN_246091_1</name>
</gene>